<dbReference type="Gene3D" id="2.60.120.10">
    <property type="entry name" value="Jelly Rolls"/>
    <property type="match status" value="1"/>
</dbReference>
<evidence type="ECO:0000256" key="1">
    <source>
        <dbReference type="SAM" id="MobiDB-lite"/>
    </source>
</evidence>
<dbReference type="EMBL" id="UGSJ01000001">
    <property type="protein sequence ID" value="SUA89515.1"/>
    <property type="molecule type" value="Genomic_DNA"/>
</dbReference>
<feature type="region of interest" description="Disordered" evidence="1">
    <location>
        <begin position="1"/>
        <end position="24"/>
    </location>
</feature>
<protein>
    <submittedName>
        <fullName evidence="2">Nif11 domain/cupin domain protein</fullName>
    </submittedName>
</protein>
<gene>
    <name evidence="2" type="ORF">NCTC13159_00982</name>
</gene>
<dbReference type="AlphaFoldDB" id="A0AAJ4Z9Y3"/>
<evidence type="ECO:0000313" key="2">
    <source>
        <dbReference type="EMBL" id="SUA89515.1"/>
    </source>
</evidence>
<dbReference type="Proteomes" id="UP000254589">
    <property type="component" value="Unassembled WGS sequence"/>
</dbReference>
<feature type="compositionally biased region" description="Pro residues" evidence="1">
    <location>
        <begin position="7"/>
        <end position="20"/>
    </location>
</feature>
<organism evidence="2 3">
    <name type="scientific">Pandoraea pulmonicola</name>
    <dbReference type="NCBI Taxonomy" id="93221"/>
    <lineage>
        <taxon>Bacteria</taxon>
        <taxon>Pseudomonadati</taxon>
        <taxon>Pseudomonadota</taxon>
        <taxon>Betaproteobacteria</taxon>
        <taxon>Burkholderiales</taxon>
        <taxon>Burkholderiaceae</taxon>
        <taxon>Pandoraea</taxon>
    </lineage>
</organism>
<dbReference type="InterPro" id="IPR014710">
    <property type="entry name" value="RmlC-like_jellyroll"/>
</dbReference>
<comment type="caution">
    <text evidence="2">The sequence shown here is derived from an EMBL/GenBank/DDBJ whole genome shotgun (WGS) entry which is preliminary data.</text>
</comment>
<reference evidence="2 3" key="1">
    <citation type="submission" date="2018-06" db="EMBL/GenBank/DDBJ databases">
        <authorList>
            <consortium name="Pathogen Informatics"/>
            <person name="Doyle S."/>
        </authorList>
    </citation>
    <scope>NUCLEOTIDE SEQUENCE [LARGE SCALE GENOMIC DNA]</scope>
    <source>
        <strain evidence="2 3">NCTC13159</strain>
    </source>
</reference>
<accession>A0AAJ4Z9Y3</accession>
<sequence length="134" mass="14605">MYAFYPLSPPLRRPTRPPMTTPLLPDSNLFAGLPASPDPAAAERFDALLARPGLRVERIVSTGQASPPGVWYDQPQHEWVALLAGSAGLSFADTPGETLVLRPGDVLTIAAHRKHRVEWTAQGEATVWLAVHYD</sequence>
<name>A0AAJ4Z9Y3_PANPU</name>
<evidence type="ECO:0000313" key="3">
    <source>
        <dbReference type="Proteomes" id="UP000254589"/>
    </source>
</evidence>
<proteinExistence type="predicted"/>
<dbReference type="SUPFAM" id="SSF51182">
    <property type="entry name" value="RmlC-like cupins"/>
    <property type="match status" value="1"/>
</dbReference>
<dbReference type="InterPro" id="IPR011051">
    <property type="entry name" value="RmlC_Cupin_sf"/>
</dbReference>
<dbReference type="CDD" id="cd06981">
    <property type="entry name" value="cupin_reut_a1446"/>
    <property type="match status" value="1"/>
</dbReference>